<name>A0A0N7JVE6_9BURK</name>
<keyword evidence="1" id="KW-0812">Transmembrane</keyword>
<dbReference type="AlphaFoldDB" id="A0A0N7JVE6"/>
<sequence>MYWILRWHPRIVLPASGVAPVRGGTCFAFVLHALLVGVLDFALASAFC</sequence>
<evidence type="ECO:0000313" key="2">
    <source>
        <dbReference type="EMBL" id="ALL68997.1"/>
    </source>
</evidence>
<organism evidence="2 3">
    <name type="scientific">Paraburkholderia caribensis MBA4</name>
    <dbReference type="NCBI Taxonomy" id="1323664"/>
    <lineage>
        <taxon>Bacteria</taxon>
        <taxon>Pseudomonadati</taxon>
        <taxon>Pseudomonadota</taxon>
        <taxon>Betaproteobacteria</taxon>
        <taxon>Burkholderiales</taxon>
        <taxon>Burkholderiaceae</taxon>
        <taxon>Paraburkholderia</taxon>
    </lineage>
</organism>
<proteinExistence type="predicted"/>
<accession>A0A0N7JVE6</accession>
<protein>
    <submittedName>
        <fullName evidence="2">Cobalamin biosynthesis protein</fullName>
    </submittedName>
</protein>
<keyword evidence="1" id="KW-1133">Transmembrane helix</keyword>
<dbReference type="KEGG" id="bcai:K788_0009148"/>
<dbReference type="EMBL" id="CP012747">
    <property type="protein sequence ID" value="ALL68997.1"/>
    <property type="molecule type" value="Genomic_DNA"/>
</dbReference>
<evidence type="ECO:0000313" key="3">
    <source>
        <dbReference type="Proteomes" id="UP000019146"/>
    </source>
</evidence>
<gene>
    <name evidence="2" type="ORF">K788_0009148</name>
</gene>
<feature type="transmembrane region" description="Helical" evidence="1">
    <location>
        <begin position="27"/>
        <end position="47"/>
    </location>
</feature>
<keyword evidence="1" id="KW-0472">Membrane</keyword>
<dbReference type="Proteomes" id="UP000019146">
    <property type="component" value="Chromosome 2"/>
</dbReference>
<evidence type="ECO:0000256" key="1">
    <source>
        <dbReference type="SAM" id="Phobius"/>
    </source>
</evidence>
<reference evidence="2 3" key="1">
    <citation type="journal article" date="2014" name="Genome Announc.">
        <title>Draft Genome Sequence of the Haloacid-Degrading Burkholderia caribensis Strain MBA4.</title>
        <authorList>
            <person name="Pan Y."/>
            <person name="Kong K.F."/>
            <person name="Tsang J.S."/>
        </authorList>
    </citation>
    <scope>NUCLEOTIDE SEQUENCE [LARGE SCALE GENOMIC DNA]</scope>
    <source>
        <strain evidence="2 3">MBA4</strain>
    </source>
</reference>